<gene>
    <name evidence="2" type="ORF">LEA_12367</name>
</gene>
<sequence length="83" mass="9394">MSLLRDLFDLFRSEPDHPATRNPKSKPATRKPARRQKTIVHPIVGEVTLSQSRRARRISLCVRPSGPVRLSYPYGVSTARALE</sequence>
<evidence type="ECO:0000256" key="1">
    <source>
        <dbReference type="SAM" id="MobiDB-lite"/>
    </source>
</evidence>
<comment type="caution">
    <text evidence="2">The sequence shown here is derived from an EMBL/GenBank/DDBJ whole genome shotgun (WGS) entry which is preliminary data.</text>
</comment>
<proteinExistence type="predicted"/>
<keyword evidence="2" id="KW-0378">Hydrolase</keyword>
<name>K1SUU5_9ZZZZ</name>
<reference evidence="2" key="1">
    <citation type="journal article" date="2013" name="Environ. Microbiol.">
        <title>Microbiota from the distal guts of lean and obese adolescents exhibit partial functional redundancy besides clear differences in community structure.</title>
        <authorList>
            <person name="Ferrer M."/>
            <person name="Ruiz A."/>
            <person name="Lanza F."/>
            <person name="Haange S.B."/>
            <person name="Oberbach A."/>
            <person name="Till H."/>
            <person name="Bargiela R."/>
            <person name="Campoy C."/>
            <person name="Segura M.T."/>
            <person name="Richter M."/>
            <person name="von Bergen M."/>
            <person name="Seifert J."/>
            <person name="Suarez A."/>
        </authorList>
    </citation>
    <scope>NUCLEOTIDE SEQUENCE</scope>
</reference>
<protein>
    <submittedName>
        <fullName evidence="2">Metal-dependent hydrolase</fullName>
    </submittedName>
</protein>
<feature type="non-terminal residue" evidence="2">
    <location>
        <position position="83"/>
    </location>
</feature>
<organism evidence="2">
    <name type="scientific">human gut metagenome</name>
    <dbReference type="NCBI Taxonomy" id="408170"/>
    <lineage>
        <taxon>unclassified sequences</taxon>
        <taxon>metagenomes</taxon>
        <taxon>organismal metagenomes</taxon>
    </lineage>
</organism>
<evidence type="ECO:0000313" key="2">
    <source>
        <dbReference type="EMBL" id="EKC61418.1"/>
    </source>
</evidence>
<dbReference type="GO" id="GO:0016787">
    <property type="term" value="F:hydrolase activity"/>
    <property type="evidence" value="ECO:0007669"/>
    <property type="project" value="UniProtKB-KW"/>
</dbReference>
<dbReference type="AlphaFoldDB" id="K1SUU5"/>
<dbReference type="EMBL" id="AJWY01008365">
    <property type="protein sequence ID" value="EKC61418.1"/>
    <property type="molecule type" value="Genomic_DNA"/>
</dbReference>
<feature type="compositionally biased region" description="Basic residues" evidence="1">
    <location>
        <begin position="23"/>
        <end position="36"/>
    </location>
</feature>
<feature type="region of interest" description="Disordered" evidence="1">
    <location>
        <begin position="13"/>
        <end position="36"/>
    </location>
</feature>
<accession>K1SUU5</accession>